<name>A0A210QBT4_MIZYE</name>
<feature type="compositionally biased region" description="Polar residues" evidence="8">
    <location>
        <begin position="836"/>
        <end position="850"/>
    </location>
</feature>
<sequence>MAGIHVDAAAAAGFLLVSLLFALTSVNTITAKQSEAIIDNIPYGSTLVALSLAILLTGMTSPFPHKQLLQSVVLCLAVLWSSVGVNHIWTEVNYSQNLSSEYYVSSHEALFPGYGGLMLVFLVFLGTSLTNRDFRSCAAISVICLVLFTFEIINMFVSVQGTGVLHVLLTLIFLYFCLSNISTHYKRSNTISPDDAKLKSKPQKNAVFKDHLVMMYALNVVCFTIFASHVINIISDTRFSFPWLLTSGIFQVVVGIASLRKSDPNSSGNVVIFGLFWIGVGSSLMVENYLWKEMNFIVPTSAVLALIFCLVSIVEIKVELFRSLYFVMMAMFTISLGVDGLQGVFVGVMGWVGMVLSLYGLVATTTRLAELEITFPLGNNIMEKEKVKHLFSVFQNLGKTRKTEDIWSDSNKLSGDIMLGYSKYVDSQCVGFAANAVAAFSLIWIPSGSDPLILPWTVGFGGLIQFAVGFVSFSRGLTFESCSFLLYASFWSIWGSVRALSVIEGAEGPPLVVGLVGFLVIGVLFLGLSTTVSKIWMMTSSVFCLLVVAFMLHGLNASNYGGFEIAVAIAYVLICTYGVLSTTLRNVWGRDILPEGKPILQVSKLYSDRSQAVFMDPRRATGVKQAAEILKDGGTCGIPSDTVYVFVAACNQPQAVERAYNSKKDAEDRPMSVWISNIKQIEKARAELGDVCWNFMQEVWPSNISLVLKKGEWVKLLGLGDSERLIGKPDSIAIRIPDNTIVCHLIDQTGPIAVTSANPTGEADTTHHLHVLARLGVKHCDGILADGPSPENAASTVVDCRKVEEGKIGFFRIGLTPKSIVEEMFNKARSKKCTCSSQDNISDSGTSSIGLDNPGFDESDLNQESDVQAFVQSPALVHSAKTIGGKLNVSESHTNPIYVDTK</sequence>
<feature type="chain" id="PRO_5012916671" description="Threonylcarbamoyl-AMP synthase" evidence="10">
    <location>
        <begin position="32"/>
        <end position="902"/>
    </location>
</feature>
<gene>
    <name evidence="12" type="ORF">KP79_PYT08117</name>
</gene>
<keyword evidence="9" id="KW-0472">Membrane</keyword>
<keyword evidence="6" id="KW-0808">Transferase</keyword>
<evidence type="ECO:0000256" key="5">
    <source>
        <dbReference type="ARBA" id="ARBA00022490"/>
    </source>
</evidence>
<comment type="caution">
    <text evidence="12">The sequence shown here is derived from an EMBL/GenBank/DDBJ whole genome shotgun (WGS) entry which is preliminary data.</text>
</comment>
<evidence type="ECO:0000256" key="7">
    <source>
        <dbReference type="ARBA" id="ARBA00048366"/>
    </source>
</evidence>
<keyword evidence="13" id="KW-1185">Reference proteome</keyword>
<feature type="domain" description="YrdC-like" evidence="11">
    <location>
        <begin position="620"/>
        <end position="816"/>
    </location>
</feature>
<reference evidence="12 13" key="1">
    <citation type="journal article" date="2017" name="Nat. Ecol. Evol.">
        <title>Scallop genome provides insights into evolution of bilaterian karyotype and development.</title>
        <authorList>
            <person name="Wang S."/>
            <person name="Zhang J."/>
            <person name="Jiao W."/>
            <person name="Li J."/>
            <person name="Xun X."/>
            <person name="Sun Y."/>
            <person name="Guo X."/>
            <person name="Huan P."/>
            <person name="Dong B."/>
            <person name="Zhang L."/>
            <person name="Hu X."/>
            <person name="Sun X."/>
            <person name="Wang J."/>
            <person name="Zhao C."/>
            <person name="Wang Y."/>
            <person name="Wang D."/>
            <person name="Huang X."/>
            <person name="Wang R."/>
            <person name="Lv J."/>
            <person name="Li Y."/>
            <person name="Zhang Z."/>
            <person name="Liu B."/>
            <person name="Lu W."/>
            <person name="Hui Y."/>
            <person name="Liang J."/>
            <person name="Zhou Z."/>
            <person name="Hou R."/>
            <person name="Li X."/>
            <person name="Liu Y."/>
            <person name="Li H."/>
            <person name="Ning X."/>
            <person name="Lin Y."/>
            <person name="Zhao L."/>
            <person name="Xing Q."/>
            <person name="Dou J."/>
            <person name="Li Y."/>
            <person name="Mao J."/>
            <person name="Guo H."/>
            <person name="Dou H."/>
            <person name="Li T."/>
            <person name="Mu C."/>
            <person name="Jiang W."/>
            <person name="Fu Q."/>
            <person name="Fu X."/>
            <person name="Miao Y."/>
            <person name="Liu J."/>
            <person name="Yu Q."/>
            <person name="Li R."/>
            <person name="Liao H."/>
            <person name="Li X."/>
            <person name="Kong Y."/>
            <person name="Jiang Z."/>
            <person name="Chourrout D."/>
            <person name="Li R."/>
            <person name="Bao Z."/>
        </authorList>
    </citation>
    <scope>NUCLEOTIDE SEQUENCE [LARGE SCALE GENOMIC DNA]</scope>
    <source>
        <strain evidence="12 13">PY_sf001</strain>
    </source>
</reference>
<feature type="transmembrane region" description="Helical" evidence="9">
    <location>
        <begin position="535"/>
        <end position="555"/>
    </location>
</feature>
<evidence type="ECO:0000313" key="12">
    <source>
        <dbReference type="EMBL" id="OWF46190.1"/>
    </source>
</evidence>
<dbReference type="PANTHER" id="PTHR17490">
    <property type="entry name" value="SUA5"/>
    <property type="match status" value="1"/>
</dbReference>
<dbReference type="InterPro" id="IPR017945">
    <property type="entry name" value="DHBP_synth_RibB-like_a/b_dom"/>
</dbReference>
<evidence type="ECO:0000313" key="13">
    <source>
        <dbReference type="Proteomes" id="UP000242188"/>
    </source>
</evidence>
<dbReference type="GO" id="GO:0003725">
    <property type="term" value="F:double-stranded RNA binding"/>
    <property type="evidence" value="ECO:0007669"/>
    <property type="project" value="InterPro"/>
</dbReference>
<comment type="catalytic activity">
    <reaction evidence="7">
        <text>L-threonine + hydrogencarbonate + ATP = L-threonylcarbamoyladenylate + diphosphate + H2O</text>
        <dbReference type="Rhea" id="RHEA:36407"/>
        <dbReference type="ChEBI" id="CHEBI:15377"/>
        <dbReference type="ChEBI" id="CHEBI:17544"/>
        <dbReference type="ChEBI" id="CHEBI:30616"/>
        <dbReference type="ChEBI" id="CHEBI:33019"/>
        <dbReference type="ChEBI" id="CHEBI:57926"/>
        <dbReference type="ChEBI" id="CHEBI:73682"/>
        <dbReference type="EC" id="2.7.7.87"/>
    </reaction>
</comment>
<dbReference type="SUPFAM" id="SSF55821">
    <property type="entry name" value="YrdC/RibB"/>
    <property type="match status" value="1"/>
</dbReference>
<feature type="transmembrane region" description="Helical" evidence="9">
    <location>
        <begin position="453"/>
        <end position="472"/>
    </location>
</feature>
<keyword evidence="9" id="KW-0812">Transmembrane</keyword>
<dbReference type="Pfam" id="PF01300">
    <property type="entry name" value="Sua5_yciO_yrdC"/>
    <property type="match status" value="1"/>
</dbReference>
<evidence type="ECO:0000256" key="8">
    <source>
        <dbReference type="SAM" id="MobiDB-lite"/>
    </source>
</evidence>
<dbReference type="GO" id="GO:0006450">
    <property type="term" value="P:regulation of translational fidelity"/>
    <property type="evidence" value="ECO:0007669"/>
    <property type="project" value="TreeGrafter"/>
</dbReference>
<dbReference type="GO" id="GO:0000049">
    <property type="term" value="F:tRNA binding"/>
    <property type="evidence" value="ECO:0007669"/>
    <property type="project" value="TreeGrafter"/>
</dbReference>
<feature type="transmembrane region" description="Helical" evidence="9">
    <location>
        <begin position="429"/>
        <end position="447"/>
    </location>
</feature>
<comment type="similarity">
    <text evidence="2">Belongs to the SUA5 family.</text>
</comment>
<dbReference type="EMBL" id="NEDP02004236">
    <property type="protein sequence ID" value="OWF46190.1"/>
    <property type="molecule type" value="Genomic_DNA"/>
</dbReference>
<evidence type="ECO:0000256" key="6">
    <source>
        <dbReference type="ARBA" id="ARBA00022679"/>
    </source>
</evidence>
<feature type="transmembrane region" description="Helical" evidence="9">
    <location>
        <begin position="109"/>
        <end position="130"/>
    </location>
</feature>
<dbReference type="GO" id="GO:0061710">
    <property type="term" value="F:L-threonylcarbamoyladenylate synthase"/>
    <property type="evidence" value="ECO:0007669"/>
    <property type="project" value="UniProtKB-EC"/>
</dbReference>
<keyword evidence="10" id="KW-0732">Signal</keyword>
<dbReference type="Gene3D" id="3.90.870.10">
    <property type="entry name" value="DHBP synthase"/>
    <property type="match status" value="1"/>
</dbReference>
<dbReference type="InterPro" id="IPR050156">
    <property type="entry name" value="TC-AMP_synthase_SUA5"/>
</dbReference>
<dbReference type="PANTHER" id="PTHR17490:SF17">
    <property type="entry name" value="THREONYLCARBAMOYL-AMP SYNTHASE"/>
    <property type="match status" value="1"/>
</dbReference>
<accession>A0A210QBT4</accession>
<comment type="subcellular location">
    <subcellularLocation>
        <location evidence="1">Cytoplasm</location>
    </subcellularLocation>
</comment>
<feature type="transmembrane region" description="Helical" evidence="9">
    <location>
        <begin position="240"/>
        <end position="259"/>
    </location>
</feature>
<evidence type="ECO:0000256" key="1">
    <source>
        <dbReference type="ARBA" id="ARBA00004496"/>
    </source>
</evidence>
<dbReference type="InterPro" id="IPR006070">
    <property type="entry name" value="Sua5-like_dom"/>
</dbReference>
<keyword evidence="9" id="KW-1133">Transmembrane helix</keyword>
<feature type="transmembrane region" description="Helical" evidence="9">
    <location>
        <begin position="213"/>
        <end position="234"/>
    </location>
</feature>
<feature type="transmembrane region" description="Helical" evidence="9">
    <location>
        <begin position="344"/>
        <end position="362"/>
    </location>
</feature>
<feature type="transmembrane region" description="Helical" evidence="9">
    <location>
        <begin position="41"/>
        <end position="59"/>
    </location>
</feature>
<evidence type="ECO:0000256" key="10">
    <source>
        <dbReference type="SAM" id="SignalP"/>
    </source>
</evidence>
<dbReference type="FunFam" id="3.90.870.10:FF:000010">
    <property type="entry name" value="Si:ch211-153b23.4"/>
    <property type="match status" value="1"/>
</dbReference>
<evidence type="ECO:0000256" key="2">
    <source>
        <dbReference type="ARBA" id="ARBA00007663"/>
    </source>
</evidence>
<protein>
    <recommendedName>
        <fullName evidence="4">Threonylcarbamoyl-AMP synthase</fullName>
        <ecNumber evidence="3">2.7.7.87</ecNumber>
    </recommendedName>
</protein>
<keyword evidence="5" id="KW-0963">Cytoplasm</keyword>
<feature type="transmembrane region" description="Helical" evidence="9">
    <location>
        <begin position="561"/>
        <end position="580"/>
    </location>
</feature>
<feature type="transmembrane region" description="Helical" evidence="9">
    <location>
        <begin position="296"/>
        <end position="313"/>
    </location>
</feature>
<feature type="signal peptide" evidence="10">
    <location>
        <begin position="1"/>
        <end position="31"/>
    </location>
</feature>
<evidence type="ECO:0000256" key="3">
    <source>
        <dbReference type="ARBA" id="ARBA00012584"/>
    </source>
</evidence>
<evidence type="ECO:0000256" key="4">
    <source>
        <dbReference type="ARBA" id="ARBA00015492"/>
    </source>
</evidence>
<feature type="transmembrane region" description="Helical" evidence="9">
    <location>
        <begin position="509"/>
        <end position="528"/>
    </location>
</feature>
<evidence type="ECO:0000259" key="11">
    <source>
        <dbReference type="PROSITE" id="PS51163"/>
    </source>
</evidence>
<proteinExistence type="inferred from homology"/>
<dbReference type="STRING" id="6573.A0A210QBT4"/>
<feature type="transmembrane region" description="Helical" evidence="9">
    <location>
        <begin position="320"/>
        <end position="338"/>
    </location>
</feature>
<evidence type="ECO:0000256" key="9">
    <source>
        <dbReference type="SAM" id="Phobius"/>
    </source>
</evidence>
<dbReference type="EC" id="2.7.7.87" evidence="3"/>
<feature type="transmembrane region" description="Helical" evidence="9">
    <location>
        <begin position="484"/>
        <end position="503"/>
    </location>
</feature>
<dbReference type="PROSITE" id="PS51163">
    <property type="entry name" value="YRDC"/>
    <property type="match status" value="1"/>
</dbReference>
<feature type="transmembrane region" description="Helical" evidence="9">
    <location>
        <begin position="137"/>
        <end position="157"/>
    </location>
</feature>
<dbReference type="OrthoDB" id="3648309at2759"/>
<feature type="region of interest" description="Disordered" evidence="8">
    <location>
        <begin position="836"/>
        <end position="858"/>
    </location>
</feature>
<feature type="transmembrane region" description="Helical" evidence="9">
    <location>
        <begin position="71"/>
        <end position="89"/>
    </location>
</feature>
<feature type="transmembrane region" description="Helical" evidence="9">
    <location>
        <begin position="271"/>
        <end position="290"/>
    </location>
</feature>
<organism evidence="12 13">
    <name type="scientific">Mizuhopecten yessoensis</name>
    <name type="common">Japanese scallop</name>
    <name type="synonym">Patinopecten yessoensis</name>
    <dbReference type="NCBI Taxonomy" id="6573"/>
    <lineage>
        <taxon>Eukaryota</taxon>
        <taxon>Metazoa</taxon>
        <taxon>Spiralia</taxon>
        <taxon>Lophotrochozoa</taxon>
        <taxon>Mollusca</taxon>
        <taxon>Bivalvia</taxon>
        <taxon>Autobranchia</taxon>
        <taxon>Pteriomorphia</taxon>
        <taxon>Pectinida</taxon>
        <taxon>Pectinoidea</taxon>
        <taxon>Pectinidae</taxon>
        <taxon>Mizuhopecten</taxon>
    </lineage>
</organism>
<dbReference type="Proteomes" id="UP000242188">
    <property type="component" value="Unassembled WGS sequence"/>
</dbReference>
<dbReference type="AlphaFoldDB" id="A0A210QBT4"/>
<dbReference type="GO" id="GO:0005737">
    <property type="term" value="C:cytoplasm"/>
    <property type="evidence" value="ECO:0007669"/>
    <property type="project" value="UniProtKB-SubCell"/>
</dbReference>
<feature type="transmembrane region" description="Helical" evidence="9">
    <location>
        <begin position="163"/>
        <end position="181"/>
    </location>
</feature>